<dbReference type="EMBL" id="HE978317">
    <property type="protein sequence ID" value="CCK70183.1"/>
    <property type="molecule type" value="Genomic_DNA"/>
</dbReference>
<dbReference type="OMA" id="LYITINC"/>
<dbReference type="InterPro" id="IPR016024">
    <property type="entry name" value="ARM-type_fold"/>
</dbReference>
<evidence type="ECO:0000256" key="2">
    <source>
        <dbReference type="SAM" id="MobiDB-lite"/>
    </source>
</evidence>
<comment type="similarity">
    <text evidence="1">Belongs to the nuclear import and ribosome assembly adapter family.</text>
</comment>
<dbReference type="GO" id="GO:0051082">
    <property type="term" value="F:unfolded protein binding"/>
    <property type="evidence" value="ECO:0007669"/>
    <property type="project" value="EnsemblFungi"/>
</dbReference>
<dbReference type="PANTHER" id="PTHR13347:SF1">
    <property type="entry name" value="HEAT REPEAT-CONTAINING PROTEIN 3"/>
    <property type="match status" value="1"/>
</dbReference>
<name>J7RL07_HUIN7</name>
<dbReference type="AlphaFoldDB" id="J7RL07"/>
<dbReference type="STRING" id="1071383.J7RL07"/>
<dbReference type="Gene3D" id="1.25.10.10">
    <property type="entry name" value="Leucine-rich Repeat Variant"/>
    <property type="match status" value="1"/>
</dbReference>
<dbReference type="GeneID" id="34525872"/>
<dbReference type="Proteomes" id="UP000006310">
    <property type="component" value="Chromosome 4"/>
</dbReference>
<evidence type="ECO:0000313" key="3">
    <source>
        <dbReference type="EMBL" id="CCK70183.1"/>
    </source>
</evidence>
<dbReference type="eggNOG" id="ENOG502QWR9">
    <property type="taxonomic scope" value="Eukaryota"/>
</dbReference>
<feature type="region of interest" description="Disordered" evidence="2">
    <location>
        <begin position="1"/>
        <end position="31"/>
    </location>
</feature>
<organism evidence="3 4">
    <name type="scientific">Huiozyma naganishii (strain ATCC MYA-139 / BCRC 22969 / CBS 8797 / KCTC 17520 / NBRC 10181 / NCYC 3082 / Yp74L-3)</name>
    <name type="common">Yeast</name>
    <name type="synonym">Kazachstania naganishii</name>
    <dbReference type="NCBI Taxonomy" id="1071383"/>
    <lineage>
        <taxon>Eukaryota</taxon>
        <taxon>Fungi</taxon>
        <taxon>Dikarya</taxon>
        <taxon>Ascomycota</taxon>
        <taxon>Saccharomycotina</taxon>
        <taxon>Saccharomycetes</taxon>
        <taxon>Saccharomycetales</taxon>
        <taxon>Saccharomycetaceae</taxon>
        <taxon>Huiozyma</taxon>
    </lineage>
</organism>
<sequence length="601" mass="67842">MGKSRKRSKASRSRLNPLAKTRDGNDSSKDANLINTKIQPLLKNLQSSVPNDRSMALSSISVLCEDPHMRFLLLKEKLVQTVSTTLINDSNTDIVIESLGLLRNLVLEEGYDVAIHLWRIDIWSNIQNGAEQTLKSLNAMIEGRDKVEKQSRRLLFEYADNLISLVVALTNASDDILEEVLNGEKLDVLLIVISKFIEYGFSDLPTYLQNSILDFIYDFSSESFEFVDKIVEAETIWQLIRDLVPDLASSNELTIILLQGIRLQFLDAVSEEELTGAKCSEIIGNILAATLRIDLDSMKQTLSNVVNKDTTELDTSKLKDFAKQKQLAMMQYQALETALDILTGVIEIIASSQIDFNDHLMQLLMTQVPAHLRVSYEEFPDRTLIAWNNLLWLYITINCDVDLQQLRDLWSLVHNGASVDATEAVLLGKMSVVWAILKLCGVQGHISLLRELQVWDNTSFGQSVIAEFGKSKDIGFQRKCCGALTCVASYQGQSEQCNKFVGDFFSRRLVVGNPSPLLSFLLTWSKLCLRYTRIQVTTTTRRYLSAGQYAERLANTVVPHLRSVFKMVDKNKTPELKERCTACLDTLQRFIEYKVNEAASK</sequence>
<dbReference type="PANTHER" id="PTHR13347">
    <property type="entry name" value="HEAT REPEAT-CONTAINING PROTEIN 3"/>
    <property type="match status" value="1"/>
</dbReference>
<dbReference type="KEGG" id="kng:KNAG_0D04380"/>
<feature type="compositionally biased region" description="Basic and acidic residues" evidence="2">
    <location>
        <begin position="20"/>
        <end position="29"/>
    </location>
</feature>
<dbReference type="RefSeq" id="XP_022464429.1">
    <property type="nucleotide sequence ID" value="XM_022607877.1"/>
</dbReference>
<accession>J7RL07</accession>
<dbReference type="CDD" id="cd13394">
    <property type="entry name" value="Syo1_like"/>
    <property type="match status" value="1"/>
</dbReference>
<reference evidence="3 4" key="1">
    <citation type="journal article" date="2011" name="Proc. Natl. Acad. Sci. U.S.A.">
        <title>Evolutionary erosion of yeast sex chromosomes by mating-type switching accidents.</title>
        <authorList>
            <person name="Gordon J.L."/>
            <person name="Armisen D."/>
            <person name="Proux-Wera E."/>
            <person name="Oheigeartaigh S.S."/>
            <person name="Byrne K.P."/>
            <person name="Wolfe K.H."/>
        </authorList>
    </citation>
    <scope>NUCLEOTIDE SEQUENCE [LARGE SCALE GENOMIC DNA]</scope>
    <source>
        <strain evidence="4">ATCC MYA-139 / BCRC 22969 / CBS 8797 / CCRC 22969 / KCTC 17520 / NBRC 10181 / NCYC 3082</strain>
    </source>
</reference>
<proteinExistence type="inferred from homology"/>
<reference evidence="4" key="2">
    <citation type="submission" date="2012-08" db="EMBL/GenBank/DDBJ databases">
        <title>Genome sequence of Kazachstania naganishii.</title>
        <authorList>
            <person name="Gordon J.L."/>
            <person name="Armisen D."/>
            <person name="Proux-Wera E."/>
            <person name="OhEigeartaigh S.S."/>
            <person name="Byrne K.P."/>
            <person name="Wolfe K.H."/>
        </authorList>
    </citation>
    <scope>NUCLEOTIDE SEQUENCE [LARGE SCALE GENOMIC DNA]</scope>
    <source>
        <strain evidence="4">ATCC MYA-139 / BCRC 22969 / CBS 8797 / CCRC 22969 / KCTC 17520 / NBRC 10181 / NCYC 3082</strain>
    </source>
</reference>
<dbReference type="GO" id="GO:0006606">
    <property type="term" value="P:protein import into nucleus"/>
    <property type="evidence" value="ECO:0007669"/>
    <property type="project" value="EnsemblFungi"/>
</dbReference>
<dbReference type="GO" id="GO:0042273">
    <property type="term" value="P:ribosomal large subunit biogenesis"/>
    <property type="evidence" value="ECO:0007669"/>
    <property type="project" value="EnsemblFungi"/>
</dbReference>
<feature type="compositionally biased region" description="Basic residues" evidence="2">
    <location>
        <begin position="1"/>
        <end position="12"/>
    </location>
</feature>
<dbReference type="OrthoDB" id="288703at2759"/>
<protein>
    <recommendedName>
        <fullName evidence="5">Synchronized import protein 1</fullName>
    </recommendedName>
</protein>
<dbReference type="InterPro" id="IPR011989">
    <property type="entry name" value="ARM-like"/>
</dbReference>
<gene>
    <name evidence="3" type="primary">KNAG0D04380</name>
    <name evidence="3" type="ordered locus">KNAG_0D04380</name>
</gene>
<dbReference type="HOGENOM" id="CLU_446315_0_0_1"/>
<dbReference type="SUPFAM" id="SSF48371">
    <property type="entry name" value="ARM repeat"/>
    <property type="match status" value="1"/>
</dbReference>
<evidence type="ECO:0008006" key="5">
    <source>
        <dbReference type="Google" id="ProtNLM"/>
    </source>
</evidence>
<evidence type="ECO:0000256" key="1">
    <source>
        <dbReference type="ARBA" id="ARBA00049983"/>
    </source>
</evidence>
<keyword evidence="4" id="KW-1185">Reference proteome</keyword>
<dbReference type="InterPro" id="IPR052616">
    <property type="entry name" value="SYO1-like"/>
</dbReference>
<evidence type="ECO:0000313" key="4">
    <source>
        <dbReference type="Proteomes" id="UP000006310"/>
    </source>
</evidence>